<sequence length="783" mass="89171">MYTDVPKGQSSPGILQSGQQPSNGILQIPQLSSLATHLHIQKSFPKRLITVGLQSLTEQCVMANAFPLKNYPNQIIFDGKAKKSFREYGCFNAVDVSSDHQAGGISESSEFTFQKFHGKHGTVKDFYAVDPSIPLLPPHGVTTEEYIYDDFYYFKKDKMPKGGRYKWRHKNRAVDHLSYLYEEYPDIGFGSSLKLLKADWPKQKKDKRCNKFYTKQASARLNSFLSDFLHEIPQDLLYNYVFEELQTAALNLVKEASLTIQKGIFERCNFHKGEGSLMLLHVCPFIPGECAFALENGNLYLWTGQRLQDIDQTTVLFPSRDKWVHCHFAGHPRLLVITDRTGLRMKDCRMTDRQVEKSLFALPSPCVDVNDRVMVTRQHPSNHFHHYIATKRSMLLVDERFPGKPVLTWEHQLQSPPMYMDILDNVRPGEHVILLSTQRTKETHCIVHTSSSGVAAQGVGLPWRIAPPNSWLPSMKKSCQDDRIYQMMDRRLQSTLLGMCAIRHSNQDAFTVLQITSGGDIVYQSYSACNTGDKTACPGIGFKPKRLLGENKARCQQWIDDITELHKNQPVEVIHPNLARTETCNVRHAFTRMSKCSTSHPCCRLCGQDGSGEQGELTNWCQRCGISTIEGSRLFSCYKDNKVVTSSRTFQLAEDDDDIYSIDKVINLVNLEACKDQMSSRLWNTWHFGYDKRGNIKNTTEISATSSSGSEFEHPTPKRKKLRKKRQRRLNIPDTTETDSVPAPTLLTLNHPTQSQSMDKSLSSPRKKIPPVKKRKMKQVMGF</sequence>
<evidence type="ECO:0000313" key="4">
    <source>
        <dbReference type="RefSeq" id="XP_002730854.1"/>
    </source>
</evidence>
<dbReference type="PANTHER" id="PTHR15319">
    <property type="entry name" value="TATA BOX-BINDING PROTEIN ASSOCIATED FACTOR RNA POLYMERASE I SUBUNIT C"/>
    <property type="match status" value="1"/>
</dbReference>
<dbReference type="Pfam" id="PF20641">
    <property type="entry name" value="TAF1C_beta-prop"/>
    <property type="match status" value="1"/>
</dbReference>
<feature type="compositionally biased region" description="Basic residues" evidence="1">
    <location>
        <begin position="717"/>
        <end position="729"/>
    </location>
</feature>
<feature type="compositionally biased region" description="Polar residues" evidence="1">
    <location>
        <begin position="747"/>
        <end position="764"/>
    </location>
</feature>
<feature type="domain" description="TAF1C beta-propeller" evidence="2">
    <location>
        <begin position="280"/>
        <end position="363"/>
    </location>
</feature>
<accession>A0ABM0GIX9</accession>
<name>A0ABM0GIX9_SACKO</name>
<gene>
    <name evidence="4" type="primary">LOC100371809</name>
</gene>
<proteinExistence type="predicted"/>
<evidence type="ECO:0000313" key="3">
    <source>
        <dbReference type="Proteomes" id="UP000694865"/>
    </source>
</evidence>
<dbReference type="InterPro" id="IPR038801">
    <property type="entry name" value="TAF1C"/>
</dbReference>
<evidence type="ECO:0000256" key="1">
    <source>
        <dbReference type="SAM" id="MobiDB-lite"/>
    </source>
</evidence>
<feature type="region of interest" description="Disordered" evidence="1">
    <location>
        <begin position="1"/>
        <end position="20"/>
    </location>
</feature>
<dbReference type="GeneID" id="100371809"/>
<dbReference type="Proteomes" id="UP000694865">
    <property type="component" value="Unplaced"/>
</dbReference>
<reference evidence="4" key="1">
    <citation type="submission" date="2025-08" db="UniProtKB">
        <authorList>
            <consortium name="RefSeq"/>
        </authorList>
    </citation>
    <scope>IDENTIFICATION</scope>
    <source>
        <tissue evidence="4">Testes</tissue>
    </source>
</reference>
<feature type="compositionally biased region" description="Basic residues" evidence="1">
    <location>
        <begin position="765"/>
        <end position="783"/>
    </location>
</feature>
<feature type="region of interest" description="Disordered" evidence="1">
    <location>
        <begin position="701"/>
        <end position="783"/>
    </location>
</feature>
<dbReference type="RefSeq" id="XP_002730854.1">
    <property type="nucleotide sequence ID" value="XM_002730808.1"/>
</dbReference>
<dbReference type="PANTHER" id="PTHR15319:SF1">
    <property type="entry name" value="TATA BOX-BINDING PROTEIN-ASSOCIATED FACTOR RNA POLYMERASE I SUBUNIT C"/>
    <property type="match status" value="1"/>
</dbReference>
<protein>
    <submittedName>
        <fullName evidence="4">Uncharacterized protein LOC100371809</fullName>
    </submittedName>
</protein>
<dbReference type="InterPro" id="IPR049087">
    <property type="entry name" value="TAF1C_beta-prop"/>
</dbReference>
<evidence type="ECO:0000259" key="2">
    <source>
        <dbReference type="Pfam" id="PF20641"/>
    </source>
</evidence>
<organism evidence="3 4">
    <name type="scientific">Saccoglossus kowalevskii</name>
    <name type="common">Acorn worm</name>
    <dbReference type="NCBI Taxonomy" id="10224"/>
    <lineage>
        <taxon>Eukaryota</taxon>
        <taxon>Metazoa</taxon>
        <taxon>Hemichordata</taxon>
        <taxon>Enteropneusta</taxon>
        <taxon>Harrimaniidae</taxon>
        <taxon>Saccoglossus</taxon>
    </lineage>
</organism>
<keyword evidence="3" id="KW-1185">Reference proteome</keyword>
<feature type="compositionally biased region" description="Polar residues" evidence="1">
    <location>
        <begin position="8"/>
        <end position="20"/>
    </location>
</feature>
<feature type="compositionally biased region" description="Polar residues" evidence="1">
    <location>
        <begin position="701"/>
        <end position="710"/>
    </location>
</feature>